<dbReference type="Proteomes" id="UP001169574">
    <property type="component" value="Unassembled WGS sequence"/>
</dbReference>
<dbReference type="Pfam" id="PF13973">
    <property type="entry name" value="DUF4222"/>
    <property type="match status" value="1"/>
</dbReference>
<reference evidence="1" key="1">
    <citation type="submission" date="2024-02" db="EMBL/GenBank/DDBJ databases">
        <authorList>
            <consortium name="Clinical and Environmental Microbiology Branch: Whole genome sequencing antimicrobial resistance pathogens in the healthcare setting"/>
        </authorList>
    </citation>
    <scope>NUCLEOTIDE SEQUENCE</scope>
    <source>
        <strain evidence="1">Whole organism</strain>
    </source>
</reference>
<dbReference type="InterPro" id="IPR025317">
    <property type="entry name" value="DUF4222"/>
</dbReference>
<dbReference type="AlphaFoldDB" id="A0AAN4F1F8"/>
<dbReference type="EMBL" id="ABLGCN030000015">
    <property type="protein sequence ID" value="EMM7459801.1"/>
    <property type="molecule type" value="Genomic_DNA"/>
</dbReference>
<evidence type="ECO:0000313" key="2">
    <source>
        <dbReference type="Proteomes" id="UP001169574"/>
    </source>
</evidence>
<evidence type="ECO:0000313" key="1">
    <source>
        <dbReference type="EMBL" id="EMM7459801.1"/>
    </source>
</evidence>
<gene>
    <name evidence="1" type="ORF">P7U51_004377</name>
</gene>
<proteinExistence type="predicted"/>
<protein>
    <submittedName>
        <fullName evidence="1">DUF4222 domain-containing protein</fullName>
    </submittedName>
</protein>
<name>A0AAN4F1F8_CITFR</name>
<accession>A0AAN4F1F8</accession>
<organism evidence="1 2">
    <name type="scientific">Citrobacter freundii</name>
    <dbReference type="NCBI Taxonomy" id="546"/>
    <lineage>
        <taxon>Bacteria</taxon>
        <taxon>Pseudomonadati</taxon>
        <taxon>Pseudomonadota</taxon>
        <taxon>Gammaproteobacteria</taxon>
        <taxon>Enterobacterales</taxon>
        <taxon>Enterobacteriaceae</taxon>
        <taxon>Citrobacter</taxon>
        <taxon>Citrobacter freundii complex</taxon>
    </lineage>
</organism>
<sequence length="104" mass="12004">MFQLIQRGQIYADNAGWPVIIHSCTYEIARYWRQGRINTASIDRFNSDFEPLNHHEAAQIRAELEASEHIKKLRSMRRDRNTQTSTGIAVACTVPRPETQQCMG</sequence>
<comment type="caution">
    <text evidence="1">The sequence shown here is derived from an EMBL/GenBank/DDBJ whole genome shotgun (WGS) entry which is preliminary data.</text>
</comment>